<name>A0A839ZF17_9HYPH</name>
<organism evidence="2 3">
    <name type="scientific">Ancylobacter tetraedralis</name>
    <dbReference type="NCBI Taxonomy" id="217068"/>
    <lineage>
        <taxon>Bacteria</taxon>
        <taxon>Pseudomonadati</taxon>
        <taxon>Pseudomonadota</taxon>
        <taxon>Alphaproteobacteria</taxon>
        <taxon>Hyphomicrobiales</taxon>
        <taxon>Xanthobacteraceae</taxon>
        <taxon>Ancylobacter</taxon>
    </lineage>
</organism>
<sequence>MHASGLTRRERDDFARARRHSRRVRFFRRALPAGVLLVVGGVLAVQYLNPFSLSVDLPFELGRVSFSGTQVVMESPKLQGFTQDNRGYKVTAETAAQDLTQPNKIDLKKINANLELTDQGWARLIAQTGSYDTKVEQITLGNGVHFSTSSGYGGELQDATVDIKGGRLSTENPVVLTYLDGKLTADRMEVWQKDARALLTGRVQLDFKLPADAKDGAAALPGGDPALRRSMVDGSP</sequence>
<dbReference type="EMBL" id="JACICD010000009">
    <property type="protein sequence ID" value="MBB3773288.1"/>
    <property type="molecule type" value="Genomic_DNA"/>
</dbReference>
<keyword evidence="1" id="KW-1133">Transmembrane helix</keyword>
<reference evidence="2 3" key="1">
    <citation type="submission" date="2020-08" db="EMBL/GenBank/DDBJ databases">
        <title>Genomic Encyclopedia of Type Strains, Phase IV (KMG-IV): sequencing the most valuable type-strain genomes for metagenomic binning, comparative biology and taxonomic classification.</title>
        <authorList>
            <person name="Goeker M."/>
        </authorList>
    </citation>
    <scope>NUCLEOTIDE SEQUENCE [LARGE SCALE GENOMIC DNA]</scope>
    <source>
        <strain evidence="2 3">DSM 5895</strain>
    </source>
</reference>
<keyword evidence="1" id="KW-0472">Membrane</keyword>
<keyword evidence="3" id="KW-1185">Reference proteome</keyword>
<accession>A0A839ZF17</accession>
<gene>
    <name evidence="2" type="ORF">FHS55_003921</name>
</gene>
<dbReference type="AlphaFoldDB" id="A0A839ZF17"/>
<dbReference type="InterPro" id="IPR010664">
    <property type="entry name" value="LipoPS_assembly_LptC-rel"/>
</dbReference>
<proteinExistence type="predicted"/>
<protein>
    <submittedName>
        <fullName evidence="2">Lipopolysaccharide export system protein LptC</fullName>
    </submittedName>
</protein>
<feature type="transmembrane region" description="Helical" evidence="1">
    <location>
        <begin position="26"/>
        <end position="48"/>
    </location>
</feature>
<evidence type="ECO:0000313" key="3">
    <source>
        <dbReference type="Proteomes" id="UP000533469"/>
    </source>
</evidence>
<keyword evidence="1" id="KW-0812">Transmembrane</keyword>
<dbReference type="RefSeq" id="WP_183191434.1">
    <property type="nucleotide sequence ID" value="NZ_JACICD010000009.1"/>
</dbReference>
<evidence type="ECO:0000256" key="1">
    <source>
        <dbReference type="SAM" id="Phobius"/>
    </source>
</evidence>
<dbReference type="Proteomes" id="UP000533469">
    <property type="component" value="Unassembled WGS sequence"/>
</dbReference>
<comment type="caution">
    <text evidence="2">The sequence shown here is derived from an EMBL/GenBank/DDBJ whole genome shotgun (WGS) entry which is preliminary data.</text>
</comment>
<dbReference type="Pfam" id="PF06835">
    <property type="entry name" value="LptC"/>
    <property type="match status" value="1"/>
</dbReference>
<dbReference type="Gene3D" id="2.60.450.10">
    <property type="entry name" value="Lipopolysaccharide (LPS) transport protein A like domain"/>
    <property type="match status" value="1"/>
</dbReference>
<evidence type="ECO:0000313" key="2">
    <source>
        <dbReference type="EMBL" id="MBB3773288.1"/>
    </source>
</evidence>